<evidence type="ECO:0000256" key="2">
    <source>
        <dbReference type="ARBA" id="ARBA00022490"/>
    </source>
</evidence>
<dbReference type="GO" id="GO:0000902">
    <property type="term" value="P:cell morphogenesis"/>
    <property type="evidence" value="ECO:0007669"/>
    <property type="project" value="InterPro"/>
</dbReference>
<name>A0A418PYM3_9SPHN</name>
<dbReference type="AlphaFoldDB" id="A0A418PYM3"/>
<keyword evidence="4" id="KW-0067">ATP-binding</keyword>
<proteinExistence type="inferred from homology"/>
<dbReference type="Proteomes" id="UP000285023">
    <property type="component" value="Unassembled WGS sequence"/>
</dbReference>
<organism evidence="7 8">
    <name type="scientific">Sphingomonas edaphi</name>
    <dbReference type="NCBI Taxonomy" id="2315689"/>
    <lineage>
        <taxon>Bacteria</taxon>
        <taxon>Pseudomonadati</taxon>
        <taxon>Pseudomonadota</taxon>
        <taxon>Alphaproteobacteria</taxon>
        <taxon>Sphingomonadales</taxon>
        <taxon>Sphingomonadaceae</taxon>
        <taxon>Sphingomonas</taxon>
    </lineage>
</organism>
<keyword evidence="3" id="KW-0547">Nucleotide-binding</keyword>
<keyword evidence="5" id="KW-0133">Cell shape</keyword>
<dbReference type="PANTHER" id="PTHR42749">
    <property type="entry name" value="CELL SHAPE-DETERMINING PROTEIN MREB"/>
    <property type="match status" value="1"/>
</dbReference>
<dbReference type="GO" id="GO:0005737">
    <property type="term" value="C:cytoplasm"/>
    <property type="evidence" value="ECO:0007669"/>
    <property type="project" value="UniProtKB-SubCell"/>
</dbReference>
<dbReference type="Pfam" id="PF06723">
    <property type="entry name" value="MreB_Mbl"/>
    <property type="match status" value="1"/>
</dbReference>
<dbReference type="GO" id="GO:0008360">
    <property type="term" value="P:regulation of cell shape"/>
    <property type="evidence" value="ECO:0007669"/>
    <property type="project" value="UniProtKB-KW"/>
</dbReference>
<dbReference type="InterPro" id="IPR004753">
    <property type="entry name" value="MreB"/>
</dbReference>
<dbReference type="PRINTS" id="PR01652">
    <property type="entry name" value="SHAPEPROTEIN"/>
</dbReference>
<dbReference type="OrthoDB" id="7467279at2"/>
<dbReference type="GO" id="GO:0005524">
    <property type="term" value="F:ATP binding"/>
    <property type="evidence" value="ECO:0007669"/>
    <property type="project" value="UniProtKB-KW"/>
</dbReference>
<dbReference type="CDD" id="cd10225">
    <property type="entry name" value="ASKHA_NBD_MreB-like"/>
    <property type="match status" value="1"/>
</dbReference>
<reference evidence="7 8" key="1">
    <citation type="submission" date="2018-09" db="EMBL/GenBank/DDBJ databases">
        <title>Sphingomonas sp. DAC4.</title>
        <authorList>
            <person name="Seo T."/>
        </authorList>
    </citation>
    <scope>NUCLEOTIDE SEQUENCE [LARGE SCALE GENOMIC DNA]</scope>
    <source>
        <strain evidence="7 8">DAC4</strain>
    </source>
</reference>
<dbReference type="InterPro" id="IPR043129">
    <property type="entry name" value="ATPase_NBD"/>
</dbReference>
<gene>
    <name evidence="7" type="ORF">D3M59_11100</name>
</gene>
<evidence type="ECO:0000256" key="3">
    <source>
        <dbReference type="ARBA" id="ARBA00022741"/>
    </source>
</evidence>
<dbReference type="EMBL" id="QXTF01000004">
    <property type="protein sequence ID" value="RIX27089.1"/>
    <property type="molecule type" value="Genomic_DNA"/>
</dbReference>
<keyword evidence="8" id="KW-1185">Reference proteome</keyword>
<evidence type="ECO:0000313" key="7">
    <source>
        <dbReference type="EMBL" id="RIX27089.1"/>
    </source>
</evidence>
<dbReference type="Gene3D" id="3.30.420.40">
    <property type="match status" value="3"/>
</dbReference>
<dbReference type="RefSeq" id="WP_119533744.1">
    <property type="nucleotide sequence ID" value="NZ_QXTF01000004.1"/>
</dbReference>
<evidence type="ECO:0000256" key="5">
    <source>
        <dbReference type="ARBA" id="ARBA00022960"/>
    </source>
</evidence>
<evidence type="ECO:0000313" key="8">
    <source>
        <dbReference type="Proteomes" id="UP000285023"/>
    </source>
</evidence>
<evidence type="ECO:0000256" key="1">
    <source>
        <dbReference type="ARBA" id="ARBA00004496"/>
    </source>
</evidence>
<evidence type="ECO:0000256" key="4">
    <source>
        <dbReference type="ARBA" id="ARBA00022840"/>
    </source>
</evidence>
<dbReference type="InterPro" id="IPR056546">
    <property type="entry name" value="MreB_MamK-like"/>
</dbReference>
<comment type="subcellular location">
    <subcellularLocation>
        <location evidence="1">Cytoplasm</location>
    </subcellularLocation>
</comment>
<dbReference type="PANTHER" id="PTHR42749:SF1">
    <property type="entry name" value="CELL SHAPE-DETERMINING PROTEIN MREB"/>
    <property type="match status" value="1"/>
</dbReference>
<comment type="similarity">
    <text evidence="6">Belongs to the FtsA/MreB family.</text>
</comment>
<sequence>MRSNQSAAMVGIDLGTANTRAVSSRTGIVFDQPSVCCFQGYDAVPRFITAGDEASNYEGRVARPLKIVHPLKNGVLSDMTAARDYLRFVRRSLGGRRRFGRIKPFIGIPADATQAEQRALKTAAIDAGFGTPRLIPEPYLAALGLGLDLEQPSARMIVECGAGTTEIAVIALGGFCLLNSVRGGGNALNKALSERLHSRHQFQIGAMEAEKLKLQLSEIYAGQLTDTSVSVKGLDIVTGLPRVRTIPVASLHSVWTKHIMQIVEGIRAQLHEAPPEIAQDILENGITLTGGGSLVAQLAEEISQHTQVRTFVAEHPKDCVALGLRRLLSGEVRAPEFH</sequence>
<accession>A0A418PYM3</accession>
<keyword evidence="2" id="KW-0963">Cytoplasm</keyword>
<evidence type="ECO:0000256" key="6">
    <source>
        <dbReference type="ARBA" id="ARBA00023458"/>
    </source>
</evidence>
<protein>
    <submittedName>
        <fullName evidence="7">Rod shape-determining protein</fullName>
    </submittedName>
</protein>
<comment type="caution">
    <text evidence="7">The sequence shown here is derived from an EMBL/GenBank/DDBJ whole genome shotgun (WGS) entry which is preliminary data.</text>
</comment>
<dbReference type="SUPFAM" id="SSF53067">
    <property type="entry name" value="Actin-like ATPase domain"/>
    <property type="match status" value="2"/>
</dbReference>